<reference evidence="15" key="1">
    <citation type="journal article" date="2017" name="Nat. Commun.">
        <title>The asparagus genome sheds light on the origin and evolution of a young Y chromosome.</title>
        <authorList>
            <person name="Harkess A."/>
            <person name="Zhou J."/>
            <person name="Xu C."/>
            <person name="Bowers J.E."/>
            <person name="Van der Hulst R."/>
            <person name="Ayyampalayam S."/>
            <person name="Mercati F."/>
            <person name="Riccardi P."/>
            <person name="McKain M.R."/>
            <person name="Kakrana A."/>
            <person name="Tang H."/>
            <person name="Ray J."/>
            <person name="Groenendijk J."/>
            <person name="Arikit S."/>
            <person name="Mathioni S.M."/>
            <person name="Nakano M."/>
            <person name="Shan H."/>
            <person name="Telgmann-Rauber A."/>
            <person name="Kanno A."/>
            <person name="Yue Z."/>
            <person name="Chen H."/>
            <person name="Li W."/>
            <person name="Chen Y."/>
            <person name="Xu X."/>
            <person name="Zhang Y."/>
            <person name="Luo S."/>
            <person name="Chen H."/>
            <person name="Gao J."/>
            <person name="Mao Z."/>
            <person name="Pires J.C."/>
            <person name="Luo M."/>
            <person name="Kudrna D."/>
            <person name="Wing R.A."/>
            <person name="Meyers B.C."/>
            <person name="Yi K."/>
            <person name="Kong H."/>
            <person name="Lavrijsen P."/>
            <person name="Sunseri F."/>
            <person name="Falavigna A."/>
            <person name="Ye Y."/>
            <person name="Leebens-Mack J.H."/>
            <person name="Chen G."/>
        </authorList>
    </citation>
    <scope>NUCLEOTIDE SEQUENCE [LARGE SCALE GENOMIC DNA]</scope>
    <source>
        <strain evidence="15">cv. DH0086</strain>
    </source>
</reference>
<evidence type="ECO:0000256" key="4">
    <source>
        <dbReference type="ARBA" id="ARBA00022676"/>
    </source>
</evidence>
<dbReference type="GO" id="GO:0006004">
    <property type="term" value="P:fucose metabolic process"/>
    <property type="evidence" value="ECO:0007669"/>
    <property type="project" value="UniProtKB-KW"/>
</dbReference>
<evidence type="ECO:0000256" key="13">
    <source>
        <dbReference type="ARBA" id="ARBA00030350"/>
    </source>
</evidence>
<keyword evidence="11" id="KW-0294">Fucose metabolism</keyword>
<evidence type="ECO:0000256" key="10">
    <source>
        <dbReference type="ARBA" id="ARBA00023180"/>
    </source>
</evidence>
<gene>
    <name evidence="14" type="ORF">A4U43_C02F480</name>
</gene>
<dbReference type="InterPro" id="IPR019378">
    <property type="entry name" value="GDP-Fuc_O-FucTrfase"/>
</dbReference>
<dbReference type="GO" id="GO:0031072">
    <property type="term" value="F:heat shock protein binding"/>
    <property type="evidence" value="ECO:0007669"/>
    <property type="project" value="InterPro"/>
</dbReference>
<keyword evidence="5" id="KW-0808">Transferase</keyword>
<dbReference type="CDD" id="cd10719">
    <property type="entry name" value="DnaJ_zf"/>
    <property type="match status" value="1"/>
</dbReference>
<dbReference type="GO" id="GO:0051082">
    <property type="term" value="F:unfolded protein binding"/>
    <property type="evidence" value="ECO:0007669"/>
    <property type="project" value="InterPro"/>
</dbReference>
<keyword evidence="7" id="KW-0735">Signal-anchor</keyword>
<accession>A0A5P1FJL7</accession>
<evidence type="ECO:0000256" key="7">
    <source>
        <dbReference type="ARBA" id="ARBA00022968"/>
    </source>
</evidence>
<dbReference type="OMA" id="RCHANYV"/>
<evidence type="ECO:0000256" key="12">
    <source>
        <dbReference type="ARBA" id="ARBA00023277"/>
    </source>
</evidence>
<keyword evidence="8" id="KW-1133">Transmembrane helix</keyword>
<protein>
    <recommendedName>
        <fullName evidence="13">O-fucosyltransferase family protein</fullName>
    </recommendedName>
</protein>
<keyword evidence="15" id="KW-1185">Reference proteome</keyword>
<name>A0A5P1FJL7_ASPOF</name>
<keyword evidence="9" id="KW-0472">Membrane</keyword>
<comment type="subcellular location">
    <subcellularLocation>
        <location evidence="1">Membrane</location>
        <topology evidence="1">Single-pass type II membrane protein</topology>
    </subcellularLocation>
</comment>
<dbReference type="Proteomes" id="UP000243459">
    <property type="component" value="Chromosome 2"/>
</dbReference>
<dbReference type="EMBL" id="CM007382">
    <property type="protein sequence ID" value="ONK76851.1"/>
    <property type="molecule type" value="Genomic_DNA"/>
</dbReference>
<dbReference type="Pfam" id="PF10250">
    <property type="entry name" value="O-FucT"/>
    <property type="match status" value="1"/>
</dbReference>
<organism evidence="14 15">
    <name type="scientific">Asparagus officinalis</name>
    <name type="common">Garden asparagus</name>
    <dbReference type="NCBI Taxonomy" id="4686"/>
    <lineage>
        <taxon>Eukaryota</taxon>
        <taxon>Viridiplantae</taxon>
        <taxon>Streptophyta</taxon>
        <taxon>Embryophyta</taxon>
        <taxon>Tracheophyta</taxon>
        <taxon>Spermatophyta</taxon>
        <taxon>Magnoliopsida</taxon>
        <taxon>Liliopsida</taxon>
        <taxon>Asparagales</taxon>
        <taxon>Asparagaceae</taxon>
        <taxon>Asparagoideae</taxon>
        <taxon>Asparagus</taxon>
    </lineage>
</organism>
<dbReference type="AlphaFoldDB" id="A0A5P1FJL7"/>
<dbReference type="PANTHER" id="PTHR31741">
    <property type="entry name" value="OS02G0726500 PROTEIN-RELATED"/>
    <property type="match status" value="1"/>
</dbReference>
<evidence type="ECO:0000256" key="8">
    <source>
        <dbReference type="ARBA" id="ARBA00022989"/>
    </source>
</evidence>
<dbReference type="GO" id="GO:0016757">
    <property type="term" value="F:glycosyltransferase activity"/>
    <property type="evidence" value="ECO:0007669"/>
    <property type="project" value="UniProtKB-KW"/>
</dbReference>
<evidence type="ECO:0000313" key="15">
    <source>
        <dbReference type="Proteomes" id="UP000243459"/>
    </source>
</evidence>
<dbReference type="GO" id="GO:0005737">
    <property type="term" value="C:cytoplasm"/>
    <property type="evidence" value="ECO:0007669"/>
    <property type="project" value="TreeGrafter"/>
</dbReference>
<dbReference type="Gramene" id="ONK76851">
    <property type="protein sequence ID" value="ONK76851"/>
    <property type="gene ID" value="A4U43_C02F480"/>
</dbReference>
<evidence type="ECO:0000256" key="6">
    <source>
        <dbReference type="ARBA" id="ARBA00022692"/>
    </source>
</evidence>
<evidence type="ECO:0000256" key="5">
    <source>
        <dbReference type="ARBA" id="ARBA00022679"/>
    </source>
</evidence>
<evidence type="ECO:0000256" key="11">
    <source>
        <dbReference type="ARBA" id="ARBA00023253"/>
    </source>
</evidence>
<comment type="similarity">
    <text evidence="3">Belongs to the glycosyltransferase GT106 family.</text>
</comment>
<evidence type="ECO:0000256" key="3">
    <source>
        <dbReference type="ARBA" id="ARBA00007737"/>
    </source>
</evidence>
<dbReference type="PANTHER" id="PTHR31741:SF4">
    <property type="entry name" value="O-FUCOSYLTRANSFERASE 28"/>
    <property type="match status" value="1"/>
</dbReference>
<dbReference type="GO" id="GO:0016020">
    <property type="term" value="C:membrane"/>
    <property type="evidence" value="ECO:0007669"/>
    <property type="project" value="UniProtKB-SubCell"/>
</dbReference>
<dbReference type="InterPro" id="IPR001305">
    <property type="entry name" value="HSP_DnaJ_Cys-rich_dom"/>
</dbReference>
<evidence type="ECO:0000313" key="14">
    <source>
        <dbReference type="EMBL" id="ONK76851.1"/>
    </source>
</evidence>
<keyword evidence="4" id="KW-0328">Glycosyltransferase</keyword>
<comment type="pathway">
    <text evidence="2">Glycan metabolism.</text>
</comment>
<keyword evidence="10" id="KW-0325">Glycoprotein</keyword>
<dbReference type="InterPro" id="IPR024709">
    <property type="entry name" value="FucosylTrfase_pln"/>
</dbReference>
<keyword evidence="12" id="KW-0119">Carbohydrate metabolism</keyword>
<dbReference type="CDD" id="cd11299">
    <property type="entry name" value="O-FucT_plant"/>
    <property type="match status" value="1"/>
</dbReference>
<evidence type="ECO:0000256" key="2">
    <source>
        <dbReference type="ARBA" id="ARBA00004881"/>
    </source>
</evidence>
<keyword evidence="6" id="KW-0812">Transmembrane</keyword>
<proteinExistence type="inferred from homology"/>
<evidence type="ECO:0000256" key="9">
    <source>
        <dbReference type="ARBA" id="ARBA00023136"/>
    </source>
</evidence>
<evidence type="ECO:0000256" key="1">
    <source>
        <dbReference type="ARBA" id="ARBA00004606"/>
    </source>
</evidence>
<sequence length="821" mass="93048">MEQALLSDQKQEESLSYYQYVGRTASFSAPSAIGEEVSVDEIRSASVFSDPNYYPPSIHSALVASPESDPSQGQALVFQGGYGEGFQQGYISNQFGRPILDEVEIRQLLIDHVGHRCCWASQPARRWKISAIEDCNVYVGTLETFIEERETVRETEPYAGGETDGKGTGLELGLWELDLRSEFPLLFVPHKELRAKIPHSEAKEKCSGCQGRGEIPCPTCNVGLEPGFYKENQMSQCHVCYGRGLIAHRDGSDTICNKCNGNGKLPCVMCASHGLIKCQTCNGQGSLLTRNIALVRWRTLSNRKVSATTGAASVPDEVFHKARGVQLYNTQAYQCNPAYFADSYLLNRFSSEVIADRTPIPPASRVICERHTISVVPVTRVTMAHRNKAFSFYIIGVNREDYKIWAQPNSEGFHQCIQPSKNRERNPVKATNGYLVVHANGGLNQMKMGICDMVAVAKLMNATLVVPYFDHTSYWKDPSEFGDIFDLKHFIKTLEADVRIVKRLPAKYKGMQAHVMKPRSWSKAFYYQKELSKILKQKKVIEFAFADARLANNDVPRPIQKLRCRACYKALRFTDKIQELGNTVISRLRATGNRYLALHLRYEKDMLAFTGCNHNLTSSQAEELRLHRLSVVRWKEKNIDGDEKRREGRCPMTPRETVKFLKAMGYPSSTVIYIVAGEIYGTNSLEIIKEEYPRLYTHHSLTTPAEMGALRVLNNQLAALDYIVALSSDVFVYTHDGNMAKAVEGHRRFEGFRKTISPDRRKYVELIDRFDNGEMNEIEFQERVKEEHETRIGGPLMRRRGEIPKQEDYFYANPLPGCICH</sequence>